<dbReference type="InterPro" id="IPR051058">
    <property type="entry name" value="GDSL_Est/Lipase"/>
</dbReference>
<dbReference type="Proteomes" id="UP001138757">
    <property type="component" value="Unassembled WGS sequence"/>
</dbReference>
<dbReference type="InterPro" id="IPR036514">
    <property type="entry name" value="SGNH_hydro_sf"/>
</dbReference>
<feature type="transmembrane region" description="Helical" evidence="2">
    <location>
        <begin position="303"/>
        <end position="320"/>
    </location>
</feature>
<dbReference type="CDD" id="cd01846">
    <property type="entry name" value="fatty_acyltransferase_like"/>
    <property type="match status" value="1"/>
</dbReference>
<dbReference type="GO" id="GO:0016788">
    <property type="term" value="F:hydrolase activity, acting on ester bonds"/>
    <property type="evidence" value="ECO:0007669"/>
    <property type="project" value="InterPro"/>
</dbReference>
<name>A0A9X1DCU3_9SPHN</name>
<feature type="signal peptide" evidence="3">
    <location>
        <begin position="1"/>
        <end position="22"/>
    </location>
</feature>
<keyword evidence="3" id="KW-0732">Signal</keyword>
<accession>A0A9X1DCU3</accession>
<dbReference type="Gene3D" id="3.40.50.1110">
    <property type="entry name" value="SGNH hydrolase"/>
    <property type="match status" value="1"/>
</dbReference>
<proteinExistence type="predicted"/>
<reference evidence="4" key="1">
    <citation type="submission" date="2021-05" db="EMBL/GenBank/DDBJ databases">
        <title>Genome of Sphingobium sp. strain.</title>
        <authorList>
            <person name="Fan R."/>
        </authorList>
    </citation>
    <scope>NUCLEOTIDE SEQUENCE</scope>
    <source>
        <strain evidence="4">H33</strain>
    </source>
</reference>
<evidence type="ECO:0000313" key="5">
    <source>
        <dbReference type="Proteomes" id="UP001138757"/>
    </source>
</evidence>
<dbReference type="AlphaFoldDB" id="A0A9X1DCU3"/>
<protein>
    <submittedName>
        <fullName evidence="4">SGNH/GDSL hydrolase family protein</fullName>
    </submittedName>
</protein>
<dbReference type="Pfam" id="PF00657">
    <property type="entry name" value="Lipase_GDSL"/>
    <property type="match status" value="1"/>
</dbReference>
<feature type="chain" id="PRO_5040796284" evidence="3">
    <location>
        <begin position="23"/>
        <end position="334"/>
    </location>
</feature>
<dbReference type="PANTHER" id="PTHR45648:SF22">
    <property type="entry name" value="GDSL LIPASE_ACYLHYDROLASE FAMILY PROTEIN (AFU_ORTHOLOGUE AFUA_4G14700)"/>
    <property type="match status" value="1"/>
</dbReference>
<dbReference type="SUPFAM" id="SSF52266">
    <property type="entry name" value="SGNH hydrolase"/>
    <property type="match status" value="1"/>
</dbReference>
<evidence type="ECO:0000256" key="2">
    <source>
        <dbReference type="SAM" id="Phobius"/>
    </source>
</evidence>
<keyword evidence="5" id="KW-1185">Reference proteome</keyword>
<dbReference type="RefSeq" id="WP_214623840.1">
    <property type="nucleotide sequence ID" value="NZ_JAHGAW010000007.1"/>
</dbReference>
<sequence>MKRLTLFLSAILCLGTTAPASAVDYSKIFVFGDSLVDSGNAQIGSLALGLPDPAPASAGYFNGRFSNGYNFADYLSLGYVGAAASPFLANQTMNTNFAVGGATAAETSPIIPGFIGQLGLFQGTAQPIPGDALVIVTFGGNDVRAQLGNLGIADFTATLTAFSNGLAALTGAGAKNILVTGLADVGAIPSVLALGNATVADLATARSQALNAQFAAIAQTTAQLSGADIDFFDLFALDRALHDDPAAFGMPGLNLTDSCQSGGAAAVLGGCTGYLYFDGIHPTTAIHALMARSMAAQLAVPETGTWLLMIVGLGVIGGGLRQRAPASRERERRV</sequence>
<comment type="caution">
    <text evidence="4">The sequence shown here is derived from an EMBL/GenBank/DDBJ whole genome shotgun (WGS) entry which is preliminary data.</text>
</comment>
<dbReference type="EMBL" id="JAHGAW010000007">
    <property type="protein sequence ID" value="MBT2187673.1"/>
    <property type="molecule type" value="Genomic_DNA"/>
</dbReference>
<evidence type="ECO:0000256" key="1">
    <source>
        <dbReference type="ARBA" id="ARBA00022801"/>
    </source>
</evidence>
<dbReference type="InterPro" id="IPR001087">
    <property type="entry name" value="GDSL"/>
</dbReference>
<keyword evidence="2" id="KW-0472">Membrane</keyword>
<evidence type="ECO:0000313" key="4">
    <source>
        <dbReference type="EMBL" id="MBT2187673.1"/>
    </source>
</evidence>
<keyword evidence="1 4" id="KW-0378">Hydrolase</keyword>
<gene>
    <name evidence="4" type="ORF">KK488_12035</name>
</gene>
<organism evidence="4 5">
    <name type="scientific">Sphingobium nicotianae</name>
    <dbReference type="NCBI Taxonomy" id="2782607"/>
    <lineage>
        <taxon>Bacteria</taxon>
        <taxon>Pseudomonadati</taxon>
        <taxon>Pseudomonadota</taxon>
        <taxon>Alphaproteobacteria</taxon>
        <taxon>Sphingomonadales</taxon>
        <taxon>Sphingomonadaceae</taxon>
        <taxon>Sphingobium</taxon>
    </lineage>
</organism>
<evidence type="ECO:0000256" key="3">
    <source>
        <dbReference type="SAM" id="SignalP"/>
    </source>
</evidence>
<keyword evidence="2" id="KW-1133">Transmembrane helix</keyword>
<keyword evidence="2" id="KW-0812">Transmembrane</keyword>
<dbReference type="PANTHER" id="PTHR45648">
    <property type="entry name" value="GDSL LIPASE/ACYLHYDROLASE FAMILY PROTEIN (AFU_ORTHOLOGUE AFUA_4G14700)"/>
    <property type="match status" value="1"/>
</dbReference>